<dbReference type="STRING" id="1049789.LEP1GSC050_2841"/>
<evidence type="ECO:0000313" key="2">
    <source>
        <dbReference type="EMBL" id="EQA43986.1"/>
    </source>
</evidence>
<dbReference type="AlphaFoldDB" id="T0F7V4"/>
<proteinExistence type="predicted"/>
<dbReference type="EMBL" id="AHMO02000008">
    <property type="protein sequence ID" value="EQA43986.1"/>
    <property type="molecule type" value="Genomic_DNA"/>
</dbReference>
<evidence type="ECO:0000313" key="3">
    <source>
        <dbReference type="Proteomes" id="UP000015454"/>
    </source>
</evidence>
<feature type="region of interest" description="Disordered" evidence="1">
    <location>
        <begin position="1"/>
        <end position="21"/>
    </location>
</feature>
<organism evidence="2 3">
    <name type="scientific">Leptospira broomii serovar Hurstbridge str. 5399</name>
    <dbReference type="NCBI Taxonomy" id="1049789"/>
    <lineage>
        <taxon>Bacteria</taxon>
        <taxon>Pseudomonadati</taxon>
        <taxon>Spirochaetota</taxon>
        <taxon>Spirochaetia</taxon>
        <taxon>Leptospirales</taxon>
        <taxon>Leptospiraceae</taxon>
        <taxon>Leptospira</taxon>
    </lineage>
</organism>
<dbReference type="OrthoDB" id="338423at2"/>
<name>T0F7V4_9LEPT</name>
<sequence length="111" mass="13120">MGKFKEERKKTSNFSCSSEEFEDMRRNQNNRCALTGHELTPLNLEVERKDPYRSKNPEALSNHYMVIRKLSFLTRHVEENEIINLAVDIIKFRGKEIGYTLKKVEKQSNNE</sequence>
<evidence type="ECO:0000256" key="1">
    <source>
        <dbReference type="SAM" id="MobiDB-lite"/>
    </source>
</evidence>
<accession>T0F7V4</accession>
<dbReference type="Proteomes" id="UP000015454">
    <property type="component" value="Unassembled WGS sequence"/>
</dbReference>
<dbReference type="RefSeq" id="WP_010571041.1">
    <property type="nucleotide sequence ID" value="NZ_AHMO02000008.1"/>
</dbReference>
<gene>
    <name evidence="2" type="ORF">LEP1GSC050_2841</name>
</gene>
<reference evidence="2" key="1">
    <citation type="submission" date="2013-05" db="EMBL/GenBank/DDBJ databases">
        <authorList>
            <person name="Harkins D.M."/>
            <person name="Durkin A.S."/>
            <person name="Brinkac L.M."/>
            <person name="Haft D.H."/>
            <person name="Selengut J.D."/>
            <person name="Sanka R."/>
            <person name="DePew J."/>
            <person name="Purushe J."/>
            <person name="Hartskeerl R.A."/>
            <person name="Ahmed A."/>
            <person name="van der Linden H."/>
            <person name="Goris M.G.A."/>
            <person name="Vinetz J.M."/>
            <person name="Sutton G.G."/>
            <person name="Nierman W.C."/>
            <person name="Fouts D.E."/>
        </authorList>
    </citation>
    <scope>NUCLEOTIDE SEQUENCE [LARGE SCALE GENOMIC DNA]</scope>
    <source>
        <strain evidence="2">5399</strain>
    </source>
</reference>
<protein>
    <submittedName>
        <fullName evidence="2">Uncharacterized protein</fullName>
    </submittedName>
</protein>
<feature type="compositionally biased region" description="Basic and acidic residues" evidence="1">
    <location>
        <begin position="1"/>
        <end position="10"/>
    </location>
</feature>
<keyword evidence="3" id="KW-1185">Reference proteome</keyword>
<comment type="caution">
    <text evidence="2">The sequence shown here is derived from an EMBL/GenBank/DDBJ whole genome shotgun (WGS) entry which is preliminary data.</text>
</comment>